<proteinExistence type="predicted"/>
<feature type="compositionally biased region" description="Basic and acidic residues" evidence="1">
    <location>
        <begin position="100"/>
        <end position="114"/>
    </location>
</feature>
<evidence type="ECO:0000256" key="1">
    <source>
        <dbReference type="SAM" id="MobiDB-lite"/>
    </source>
</evidence>
<evidence type="ECO:0000313" key="2">
    <source>
        <dbReference type="EMBL" id="KAF2889174.1"/>
    </source>
</evidence>
<evidence type="ECO:0008006" key="4">
    <source>
        <dbReference type="Google" id="ProtNLM"/>
    </source>
</evidence>
<gene>
    <name evidence="2" type="ORF">ILUMI_16999</name>
</gene>
<feature type="region of interest" description="Disordered" evidence="1">
    <location>
        <begin position="71"/>
        <end position="114"/>
    </location>
</feature>
<comment type="caution">
    <text evidence="2">The sequence shown here is derived from an EMBL/GenBank/DDBJ whole genome shotgun (WGS) entry which is preliminary data.</text>
</comment>
<dbReference type="Proteomes" id="UP000801492">
    <property type="component" value="Unassembled WGS sequence"/>
</dbReference>
<dbReference type="AlphaFoldDB" id="A0A8K0CMI9"/>
<keyword evidence="3" id="KW-1185">Reference proteome</keyword>
<name>A0A8K0CMI9_IGNLU</name>
<reference evidence="2" key="1">
    <citation type="submission" date="2019-08" db="EMBL/GenBank/DDBJ databases">
        <title>The genome of the North American firefly Photinus pyralis.</title>
        <authorList>
            <consortium name="Photinus pyralis genome working group"/>
            <person name="Fallon T.R."/>
            <person name="Sander Lower S.E."/>
            <person name="Weng J.-K."/>
        </authorList>
    </citation>
    <scope>NUCLEOTIDE SEQUENCE</scope>
    <source>
        <strain evidence="2">TRF0915ILg1</strain>
        <tissue evidence="2">Whole body</tissue>
    </source>
</reference>
<sequence>MDFVGAGNTESDFLFEASDLQKAFDSAAKARLWELIRKKGVHEHLIEAIRSMYINCRNYERTENRKSKEFVTTTKGQGGILRYSKPPFIHSPNGQPGFGDENRNMWDKNWGKKT</sequence>
<organism evidence="2 3">
    <name type="scientific">Ignelater luminosus</name>
    <name type="common">Cucubano</name>
    <name type="synonym">Pyrophorus luminosus</name>
    <dbReference type="NCBI Taxonomy" id="2038154"/>
    <lineage>
        <taxon>Eukaryota</taxon>
        <taxon>Metazoa</taxon>
        <taxon>Ecdysozoa</taxon>
        <taxon>Arthropoda</taxon>
        <taxon>Hexapoda</taxon>
        <taxon>Insecta</taxon>
        <taxon>Pterygota</taxon>
        <taxon>Neoptera</taxon>
        <taxon>Endopterygota</taxon>
        <taxon>Coleoptera</taxon>
        <taxon>Polyphaga</taxon>
        <taxon>Elateriformia</taxon>
        <taxon>Elateroidea</taxon>
        <taxon>Elateridae</taxon>
        <taxon>Agrypninae</taxon>
        <taxon>Pyrophorini</taxon>
        <taxon>Ignelater</taxon>
    </lineage>
</organism>
<protein>
    <recommendedName>
        <fullName evidence="4">Reverse transcriptase domain-containing protein</fullName>
    </recommendedName>
</protein>
<accession>A0A8K0CMI9</accession>
<dbReference type="EMBL" id="VTPC01070070">
    <property type="protein sequence ID" value="KAF2889174.1"/>
    <property type="molecule type" value="Genomic_DNA"/>
</dbReference>
<evidence type="ECO:0000313" key="3">
    <source>
        <dbReference type="Proteomes" id="UP000801492"/>
    </source>
</evidence>